<proteinExistence type="predicted"/>
<keyword evidence="2" id="KW-1185">Reference proteome</keyword>
<dbReference type="Proteomes" id="UP001145114">
    <property type="component" value="Unassembled WGS sequence"/>
</dbReference>
<reference evidence="1" key="1">
    <citation type="submission" date="2022-06" db="EMBL/GenBank/DDBJ databases">
        <title>Phylogenomic reconstructions and comparative analyses of Kickxellomycotina fungi.</title>
        <authorList>
            <person name="Reynolds N.K."/>
            <person name="Stajich J.E."/>
            <person name="Barry K."/>
            <person name="Grigoriev I.V."/>
            <person name="Crous P."/>
            <person name="Smith M.E."/>
        </authorList>
    </citation>
    <scope>NUCLEOTIDE SEQUENCE</scope>
    <source>
        <strain evidence="1">RSA 2271</strain>
    </source>
</reference>
<sequence>TQAPSTSDIQPINRSHEATETKRRRLIWQTRKRGILESDILLSTFAKEELGGMTRAELEEFDKLLDEMDWDIFHWASGAKQPPPKVEQMAVFCKLREYCKNKRVVGARMPELDSQ</sequence>
<evidence type="ECO:0000313" key="1">
    <source>
        <dbReference type="EMBL" id="KAJ1673504.1"/>
    </source>
</evidence>
<comment type="caution">
    <text evidence="1">The sequence shown here is derived from an EMBL/GenBank/DDBJ whole genome shotgun (WGS) entry which is preliminary data.</text>
</comment>
<name>A0ACC1HGN8_9FUNG</name>
<evidence type="ECO:0000313" key="2">
    <source>
        <dbReference type="Proteomes" id="UP001145114"/>
    </source>
</evidence>
<accession>A0ACC1HGN8</accession>
<feature type="non-terminal residue" evidence="1">
    <location>
        <position position="1"/>
    </location>
</feature>
<dbReference type="EMBL" id="JAMZIH010006866">
    <property type="protein sequence ID" value="KAJ1673504.1"/>
    <property type="molecule type" value="Genomic_DNA"/>
</dbReference>
<protein>
    <submittedName>
        <fullName evidence="1">Succinate dehydrogenase assembly factor 2 mitochondrial</fullName>
    </submittedName>
</protein>
<gene>
    <name evidence="1" type="primary">emi5</name>
    <name evidence="1" type="ORF">EV182_005104</name>
</gene>
<organism evidence="1 2">
    <name type="scientific">Spiromyces aspiralis</name>
    <dbReference type="NCBI Taxonomy" id="68401"/>
    <lineage>
        <taxon>Eukaryota</taxon>
        <taxon>Fungi</taxon>
        <taxon>Fungi incertae sedis</taxon>
        <taxon>Zoopagomycota</taxon>
        <taxon>Kickxellomycotina</taxon>
        <taxon>Kickxellomycetes</taxon>
        <taxon>Kickxellales</taxon>
        <taxon>Kickxellaceae</taxon>
        <taxon>Spiromyces</taxon>
    </lineage>
</organism>